<gene>
    <name evidence="1" type="ORF">HII27_26955</name>
</gene>
<accession>A0ABR6S1T1</accession>
<reference evidence="1 2" key="1">
    <citation type="submission" date="2020-04" db="EMBL/GenBank/DDBJ databases">
        <title>The draft genome of Kluyvera sichuanensis strain SCKS090646.</title>
        <authorList>
            <person name="Wei L."/>
            <person name="Liu L."/>
            <person name="Feng Y."/>
            <person name="Zong Z."/>
        </authorList>
    </citation>
    <scope>NUCLEOTIDE SEQUENCE [LARGE SCALE GENOMIC DNA]</scope>
    <source>
        <strain evidence="1 2">090646</strain>
    </source>
</reference>
<dbReference type="EMBL" id="JABBJF010000079">
    <property type="protein sequence ID" value="MBC1189275.1"/>
    <property type="molecule type" value="Genomic_DNA"/>
</dbReference>
<name>A0ABR6S1T1_9ENTR</name>
<proteinExistence type="predicted"/>
<evidence type="ECO:0000313" key="2">
    <source>
        <dbReference type="Proteomes" id="UP000607331"/>
    </source>
</evidence>
<dbReference type="Proteomes" id="UP000607331">
    <property type="component" value="Unassembled WGS sequence"/>
</dbReference>
<evidence type="ECO:0000313" key="1">
    <source>
        <dbReference type="EMBL" id="MBC1189275.1"/>
    </source>
</evidence>
<comment type="caution">
    <text evidence="1">The sequence shown here is derived from an EMBL/GenBank/DDBJ whole genome shotgun (WGS) entry which is preliminary data.</text>
</comment>
<keyword evidence="2" id="KW-1185">Reference proteome</keyword>
<organism evidence="1 2">
    <name type="scientific">Kluyvera sichuanensis</name>
    <dbReference type="NCBI Taxonomy" id="2725494"/>
    <lineage>
        <taxon>Bacteria</taxon>
        <taxon>Pseudomonadati</taxon>
        <taxon>Pseudomonadota</taxon>
        <taxon>Gammaproteobacteria</taxon>
        <taxon>Enterobacterales</taxon>
        <taxon>Enterobacteriaceae</taxon>
        <taxon>Kluyvera</taxon>
    </lineage>
</organism>
<sequence>MNDITALAQRMEKVDPRDAFEKLFPLPAFCVRCGTGYASTSFNGWDANKHQARWEGWKAAMALMESRTVTVKLPELCVGVVQGGHAVMVPYAAGHWFNKTAILEMLAAAGIQVI</sequence>
<feature type="non-terminal residue" evidence="1">
    <location>
        <position position="114"/>
    </location>
</feature>
<protein>
    <submittedName>
        <fullName evidence="1">Uncharacterized protein</fullName>
    </submittedName>
</protein>